<evidence type="ECO:0000256" key="1">
    <source>
        <dbReference type="SAM" id="Phobius"/>
    </source>
</evidence>
<dbReference type="AlphaFoldDB" id="A0A6B8RTU8"/>
<reference evidence="3" key="1">
    <citation type="submission" date="2018-11" db="EMBL/GenBank/DDBJ databases">
        <title>Complete genome sequence of Paenibacillus sp. ML311-T8.</title>
        <authorList>
            <person name="Nam Y.-D."/>
            <person name="Kang J."/>
            <person name="Chung W.-H."/>
            <person name="Park Y.S."/>
        </authorList>
    </citation>
    <scope>NUCLEOTIDE SEQUENCE [LARGE SCALE GENOMIC DNA]</scope>
    <source>
        <strain evidence="3">ML311-T8</strain>
    </source>
</reference>
<keyword evidence="3" id="KW-1185">Reference proteome</keyword>
<dbReference type="Proteomes" id="UP000426246">
    <property type="component" value="Chromosome"/>
</dbReference>
<evidence type="ECO:0000313" key="2">
    <source>
        <dbReference type="EMBL" id="QGQ99950.1"/>
    </source>
</evidence>
<accession>A0A6B8RTU8</accession>
<sequence length="63" mass="6673">MFLNGSPDVTEGADKLIAVFGILCWASISLSLPVAILVGFAGRSNIINACMNCGFKWAPSKKK</sequence>
<dbReference type="KEGG" id="ppsc:EHS13_04380"/>
<keyword evidence="1" id="KW-0472">Membrane</keyword>
<keyword evidence="1" id="KW-0812">Transmembrane</keyword>
<feature type="transmembrane region" description="Helical" evidence="1">
    <location>
        <begin position="16"/>
        <end position="41"/>
    </location>
</feature>
<organism evidence="2 3">
    <name type="scientific">Paenibacillus psychroresistens</name>
    <dbReference type="NCBI Taxonomy" id="1778678"/>
    <lineage>
        <taxon>Bacteria</taxon>
        <taxon>Bacillati</taxon>
        <taxon>Bacillota</taxon>
        <taxon>Bacilli</taxon>
        <taxon>Bacillales</taxon>
        <taxon>Paenibacillaceae</taxon>
        <taxon>Paenibacillus</taxon>
    </lineage>
</organism>
<dbReference type="OrthoDB" id="2628638at2"/>
<gene>
    <name evidence="2" type="ORF">EHS13_04380</name>
</gene>
<dbReference type="EMBL" id="CP034235">
    <property type="protein sequence ID" value="QGQ99950.1"/>
    <property type="molecule type" value="Genomic_DNA"/>
</dbReference>
<proteinExistence type="predicted"/>
<evidence type="ECO:0000313" key="3">
    <source>
        <dbReference type="Proteomes" id="UP000426246"/>
    </source>
</evidence>
<keyword evidence="1" id="KW-1133">Transmembrane helix</keyword>
<protein>
    <submittedName>
        <fullName evidence="2">Uncharacterized protein</fullName>
    </submittedName>
</protein>
<name>A0A6B8RTU8_9BACL</name>